<dbReference type="EMBL" id="CP049206">
    <property type="protein sequence ID" value="QTF99884.1"/>
    <property type="molecule type" value="Genomic_DNA"/>
</dbReference>
<dbReference type="SUPFAM" id="SSF53850">
    <property type="entry name" value="Periplasmic binding protein-like II"/>
    <property type="match status" value="1"/>
</dbReference>
<dbReference type="PANTHER" id="PTHR35936">
    <property type="entry name" value="MEMBRANE-BOUND LYTIC MUREIN TRANSGLYCOSYLASE F"/>
    <property type="match status" value="1"/>
</dbReference>
<reference evidence="5" key="2">
    <citation type="submission" date="2020-02" db="EMBL/GenBank/DDBJ databases">
        <title>Unexpected conservation and global transmission of agrobacterial virulence plasmids.</title>
        <authorList>
            <person name="Weisberg A.J."/>
            <person name="Davis E.W. II"/>
            <person name="Tabima J.R."/>
            <person name="Belcher M.S."/>
            <person name="Miller M."/>
            <person name="Kuo C.-H."/>
            <person name="Loper J.E."/>
            <person name="Grunwald N.J."/>
            <person name="Putnam M.L."/>
            <person name="Chang J.H."/>
        </authorList>
    </citation>
    <scope>NUCLEOTIDE SEQUENCE</scope>
    <source>
        <strain evidence="5">W2/73</strain>
    </source>
</reference>
<dbReference type="SMART" id="SM00062">
    <property type="entry name" value="PBPb"/>
    <property type="match status" value="1"/>
</dbReference>
<keyword evidence="7" id="KW-1185">Reference proteome</keyword>
<accession>A0AAE7R096</accession>
<evidence type="ECO:0000313" key="6">
    <source>
        <dbReference type="Proteomes" id="UP000663912"/>
    </source>
</evidence>
<evidence type="ECO:0000313" key="4">
    <source>
        <dbReference type="EMBL" id="NTF38791.1"/>
    </source>
</evidence>
<protein>
    <submittedName>
        <fullName evidence="5">Transporter substrate-binding domain-containing protein</fullName>
    </submittedName>
</protein>
<organism evidence="5 6">
    <name type="scientific">Agrobacterium rubi</name>
    <dbReference type="NCBI Taxonomy" id="28099"/>
    <lineage>
        <taxon>Bacteria</taxon>
        <taxon>Pseudomonadati</taxon>
        <taxon>Pseudomonadota</taxon>
        <taxon>Alphaproteobacteria</taxon>
        <taxon>Hyphomicrobiales</taxon>
        <taxon>Rhizobiaceae</taxon>
        <taxon>Rhizobium/Agrobacterium group</taxon>
        <taxon>Agrobacterium</taxon>
    </lineage>
</organism>
<dbReference type="Proteomes" id="UP000663912">
    <property type="component" value="Chromosome 1"/>
</dbReference>
<feature type="domain" description="Solute-binding protein family 3/N-terminal" evidence="3">
    <location>
        <begin position="2"/>
        <end position="228"/>
    </location>
</feature>
<dbReference type="AlphaFoldDB" id="A0AAE7R096"/>
<reference evidence="4 7" key="1">
    <citation type="journal article" date="2020" name="Science">
        <title>Unexpected conservation and global transmission of agrobacterial virulence plasmids.</title>
        <authorList>
            <person name="Weisberg A.J."/>
            <person name="Davis E.W. 2nd"/>
            <person name="Tabima J."/>
            <person name="Belcher M.S."/>
            <person name="Miller M."/>
            <person name="Kuo C.H."/>
            <person name="Loper J.E."/>
            <person name="Grunwald N.J."/>
            <person name="Putnam M.L."/>
            <person name="Chang J.H."/>
        </authorList>
    </citation>
    <scope>NUCLEOTIDE SEQUENCE [LARGE SCALE GENOMIC DNA]</scope>
    <source>
        <strain evidence="4 7">A19/93</strain>
    </source>
</reference>
<dbReference type="RefSeq" id="WP_083212801.1">
    <property type="nucleotide sequence ID" value="NZ_JAAMCN010000017.1"/>
</dbReference>
<gene>
    <name evidence="4" type="ORF">G6L72_19010</name>
    <name evidence="5" type="ORF">G6M88_05495</name>
</gene>
<sequence>MKFAYLIEPPFNYRNKQCVLTGSDVELARTVLSMIGIENVEFIETEFSNLLSGLEQHRWDMTTGLFDTPERRKIAAFSRPIWALSDGLLVRKGNPEQLSGYASIAVNSEYKLTAIHDQVQHKAALAAGIPEDRIVLNATYDEAANAVLEGRVDAYASVAIAHQGYLKQNLNTNLDVIPVPLEERAAAFGAFGFRQSDSELKDAVDAALTQCLGSDEHRTMMRNHGFTDADIDMIAPHRTTLT</sequence>
<evidence type="ECO:0000313" key="7">
    <source>
        <dbReference type="Proteomes" id="UP000822331"/>
    </source>
</evidence>
<dbReference type="InterPro" id="IPR001638">
    <property type="entry name" value="Solute-binding_3/MltF_N"/>
</dbReference>
<name>A0AAE7R096_9HYPH</name>
<evidence type="ECO:0000256" key="1">
    <source>
        <dbReference type="ARBA" id="ARBA00004418"/>
    </source>
</evidence>
<comment type="subcellular location">
    <subcellularLocation>
        <location evidence="1">Periplasm</location>
    </subcellularLocation>
</comment>
<dbReference type="EMBL" id="JAAMCP010000011">
    <property type="protein sequence ID" value="NTF38791.1"/>
    <property type="molecule type" value="Genomic_DNA"/>
</dbReference>
<dbReference type="Pfam" id="PF00497">
    <property type="entry name" value="SBP_bac_3"/>
    <property type="match status" value="1"/>
</dbReference>
<proteinExistence type="predicted"/>
<evidence type="ECO:0000259" key="3">
    <source>
        <dbReference type="SMART" id="SM00062"/>
    </source>
</evidence>
<dbReference type="Gene3D" id="3.40.190.10">
    <property type="entry name" value="Periplasmic binding protein-like II"/>
    <property type="match status" value="2"/>
</dbReference>
<evidence type="ECO:0000256" key="2">
    <source>
        <dbReference type="ARBA" id="ARBA00022729"/>
    </source>
</evidence>
<dbReference type="KEGG" id="arui:G6M88_05495"/>
<dbReference type="Proteomes" id="UP000822331">
    <property type="component" value="Unassembled WGS sequence"/>
</dbReference>
<keyword evidence="2" id="KW-0732">Signal</keyword>
<dbReference type="GO" id="GO:0042597">
    <property type="term" value="C:periplasmic space"/>
    <property type="evidence" value="ECO:0007669"/>
    <property type="project" value="UniProtKB-SubCell"/>
</dbReference>
<evidence type="ECO:0000313" key="5">
    <source>
        <dbReference type="EMBL" id="QTF99884.1"/>
    </source>
</evidence>
<dbReference type="PANTHER" id="PTHR35936:SF17">
    <property type="entry name" value="ARGININE-BINDING EXTRACELLULAR PROTEIN ARTP"/>
    <property type="match status" value="1"/>
</dbReference>